<proteinExistence type="inferred from homology"/>
<dbReference type="InterPro" id="IPR045584">
    <property type="entry name" value="Pilin-like"/>
</dbReference>
<dbReference type="Gene3D" id="3.30.700.10">
    <property type="entry name" value="Glycoprotein, Type 4 Pilin"/>
    <property type="match status" value="1"/>
</dbReference>
<keyword evidence="2" id="KW-0812">Transmembrane</keyword>
<evidence type="ECO:0000259" key="3">
    <source>
        <dbReference type="Pfam" id="PF14237"/>
    </source>
</evidence>
<keyword evidence="5" id="KW-1185">Reference proteome</keyword>
<accession>A0ABW3LZ78</accession>
<dbReference type="EMBL" id="JBHTKN010000004">
    <property type="protein sequence ID" value="MFD1042369.1"/>
    <property type="molecule type" value="Genomic_DNA"/>
</dbReference>
<evidence type="ECO:0000313" key="4">
    <source>
        <dbReference type="EMBL" id="MFD1042369.1"/>
    </source>
</evidence>
<comment type="similarity">
    <text evidence="1">Belongs to the N-Me-Phe pilin family.</text>
</comment>
<evidence type="ECO:0000256" key="1">
    <source>
        <dbReference type="ARBA" id="ARBA00005233"/>
    </source>
</evidence>
<gene>
    <name evidence="4" type="ORF">ACFQ2N_08405</name>
</gene>
<dbReference type="Pfam" id="PF00114">
    <property type="entry name" value="Pilin"/>
    <property type="match status" value="1"/>
</dbReference>
<organism evidence="4 5">
    <name type="scientific">Pseudoxanthomonas kaohsiungensis</name>
    <dbReference type="NCBI Taxonomy" id="283923"/>
    <lineage>
        <taxon>Bacteria</taxon>
        <taxon>Pseudomonadati</taxon>
        <taxon>Pseudomonadota</taxon>
        <taxon>Gammaproteobacteria</taxon>
        <taxon>Lysobacterales</taxon>
        <taxon>Lysobacteraceae</taxon>
        <taxon>Pseudoxanthomonas</taxon>
    </lineage>
</organism>
<dbReference type="InterPro" id="IPR001082">
    <property type="entry name" value="Pilin"/>
</dbReference>
<dbReference type="InterPro" id="IPR025640">
    <property type="entry name" value="GYF_2"/>
</dbReference>
<feature type="transmembrane region" description="Helical" evidence="2">
    <location>
        <begin position="85"/>
        <end position="109"/>
    </location>
</feature>
<dbReference type="RefSeq" id="WP_162376895.1">
    <property type="nucleotide sequence ID" value="NZ_JBHTKN010000004.1"/>
</dbReference>
<dbReference type="Proteomes" id="UP001597033">
    <property type="component" value="Unassembled WGS sequence"/>
</dbReference>
<dbReference type="SUPFAM" id="SSF54523">
    <property type="entry name" value="Pili subunits"/>
    <property type="match status" value="1"/>
</dbReference>
<feature type="domain" description="GYF" evidence="3">
    <location>
        <begin position="4"/>
        <end position="52"/>
    </location>
</feature>
<reference evidence="5" key="1">
    <citation type="journal article" date="2019" name="Int. J. Syst. Evol. Microbiol.">
        <title>The Global Catalogue of Microorganisms (GCM) 10K type strain sequencing project: providing services to taxonomists for standard genome sequencing and annotation.</title>
        <authorList>
            <consortium name="The Broad Institute Genomics Platform"/>
            <consortium name="The Broad Institute Genome Sequencing Center for Infectious Disease"/>
            <person name="Wu L."/>
            <person name="Ma J."/>
        </authorList>
    </citation>
    <scope>NUCLEOTIDE SEQUENCE [LARGE SCALE GENOMIC DNA]</scope>
    <source>
        <strain evidence="5">CCUG 55854</strain>
    </source>
</reference>
<evidence type="ECO:0000256" key="2">
    <source>
        <dbReference type="SAM" id="Phobius"/>
    </source>
</evidence>
<keyword evidence="2" id="KW-0472">Membrane</keyword>
<evidence type="ECO:0000313" key="5">
    <source>
        <dbReference type="Proteomes" id="UP001597033"/>
    </source>
</evidence>
<dbReference type="Pfam" id="PF14237">
    <property type="entry name" value="GYF_2"/>
    <property type="match status" value="1"/>
</dbReference>
<sequence length="225" mass="23652">MSDWYYATASGQRHGPLPAAELRALAAGGTIGAHTLVWREGMAQWRPLQEFAAELELPALPPPLPAAMAATTVATPRPSGLSGCAIAALVAVAGIFLVAVVGILAAIALPAYQDYTLRAQATAAISQAQALQPQVVEFLDAQGRCPTNDDTGFDDPARYTQGALADVTFGEFEGSDLCGLQATLATPGKPVLDGQRIWLEYDPASSTWQCSSEIEDKHLPAFCRG</sequence>
<keyword evidence="2" id="KW-1133">Transmembrane helix</keyword>
<comment type="caution">
    <text evidence="4">The sequence shown here is derived from an EMBL/GenBank/DDBJ whole genome shotgun (WGS) entry which is preliminary data.</text>
</comment>
<name>A0ABW3LZ78_9GAMM</name>
<protein>
    <submittedName>
        <fullName evidence="4">GYF domain-containing protein</fullName>
    </submittedName>
</protein>